<dbReference type="RefSeq" id="WP_228249136.1">
    <property type="nucleotide sequence ID" value="NZ_CAJXAW010000089.1"/>
</dbReference>
<name>A0A3D5J245_9FLAO</name>
<dbReference type="Gene3D" id="2.20.110.10">
    <property type="entry name" value="Histone H3 K4-specific methyltransferase SET7/9 N-terminal domain"/>
    <property type="match status" value="1"/>
</dbReference>
<keyword evidence="2" id="KW-0808">Transferase</keyword>
<reference evidence="2 3" key="1">
    <citation type="journal article" date="2018" name="Nat. Biotechnol.">
        <title>A standardized bacterial taxonomy based on genome phylogeny substantially revises the tree of life.</title>
        <authorList>
            <person name="Parks D.H."/>
            <person name="Chuvochina M."/>
            <person name="Waite D.W."/>
            <person name="Rinke C."/>
            <person name="Skarshewski A."/>
            <person name="Chaumeil P.A."/>
            <person name="Hugenholtz P."/>
        </authorList>
    </citation>
    <scope>NUCLEOTIDE SEQUENCE [LARGE SCALE GENOMIC DNA]</scope>
    <source>
        <strain evidence="2">UBA9359</strain>
    </source>
</reference>
<feature type="signal peptide" evidence="1">
    <location>
        <begin position="1"/>
        <end position="21"/>
    </location>
</feature>
<dbReference type="EMBL" id="DPMF01000327">
    <property type="protein sequence ID" value="HCV82191.1"/>
    <property type="molecule type" value="Genomic_DNA"/>
</dbReference>
<comment type="caution">
    <text evidence="2">The sequence shown here is derived from an EMBL/GenBank/DDBJ whole genome shotgun (WGS) entry which is preliminary data.</text>
</comment>
<evidence type="ECO:0000256" key="1">
    <source>
        <dbReference type="SAM" id="SignalP"/>
    </source>
</evidence>
<evidence type="ECO:0000313" key="2">
    <source>
        <dbReference type="EMBL" id="HCV82191.1"/>
    </source>
</evidence>
<gene>
    <name evidence="2" type="ORF">DGQ38_14180</name>
</gene>
<dbReference type="SUPFAM" id="SSF82185">
    <property type="entry name" value="Histone H3 K4-specific methyltransferase SET7/9 N-terminal domain"/>
    <property type="match status" value="1"/>
</dbReference>
<proteinExistence type="predicted"/>
<accession>A0A3D5J245</accession>
<sequence length="122" mass="13620">MKTIKNTMIAALMMIGGAAIAQNGVKKPVFEKQGDLIKGTYYYEDGSIRQEGTYKEGELHGKWVSYNENGEKTASAEYNNGAKTGRWLFWEGDKIKQVEYKSNQIVSVNDISSKSSLAINEE</sequence>
<organism evidence="2 3">
    <name type="scientific">Zunongwangia profunda</name>
    <dbReference type="NCBI Taxonomy" id="398743"/>
    <lineage>
        <taxon>Bacteria</taxon>
        <taxon>Pseudomonadati</taxon>
        <taxon>Bacteroidota</taxon>
        <taxon>Flavobacteriia</taxon>
        <taxon>Flavobacteriales</taxon>
        <taxon>Flavobacteriaceae</taxon>
        <taxon>Zunongwangia</taxon>
    </lineage>
</organism>
<feature type="chain" id="PRO_5017741219" evidence="1">
    <location>
        <begin position="22"/>
        <end position="122"/>
    </location>
</feature>
<keyword evidence="1" id="KW-0732">Signal</keyword>
<evidence type="ECO:0000313" key="3">
    <source>
        <dbReference type="Proteomes" id="UP000264330"/>
    </source>
</evidence>
<dbReference type="AlphaFoldDB" id="A0A3D5J245"/>
<protein>
    <submittedName>
        <fullName evidence="2">Nicotinic acid mononucleotide adenyltransferase</fullName>
    </submittedName>
</protein>
<dbReference type="GO" id="GO:0016740">
    <property type="term" value="F:transferase activity"/>
    <property type="evidence" value="ECO:0007669"/>
    <property type="project" value="UniProtKB-KW"/>
</dbReference>
<dbReference type="Proteomes" id="UP000264330">
    <property type="component" value="Unassembled WGS sequence"/>
</dbReference>